<feature type="transmembrane region" description="Helical" evidence="1">
    <location>
        <begin position="12"/>
        <end position="29"/>
    </location>
</feature>
<name>A0A8T4GK32_9EURY</name>
<keyword evidence="1" id="KW-0472">Membrane</keyword>
<accession>A0A8T4GK32</accession>
<keyword evidence="1" id="KW-0812">Transmembrane</keyword>
<comment type="caution">
    <text evidence="2">The sequence shown here is derived from an EMBL/GenBank/DDBJ whole genome shotgun (WGS) entry which is preliminary data.</text>
</comment>
<dbReference type="AlphaFoldDB" id="A0A8T4GK32"/>
<keyword evidence="3" id="KW-1185">Reference proteome</keyword>
<dbReference type="EMBL" id="JAGGKQ010000043">
    <property type="protein sequence ID" value="MBP1924059.1"/>
    <property type="molecule type" value="Genomic_DNA"/>
</dbReference>
<protein>
    <submittedName>
        <fullName evidence="2">Uncharacterized protein</fullName>
    </submittedName>
</protein>
<reference evidence="2" key="1">
    <citation type="submission" date="2021-03" db="EMBL/GenBank/DDBJ databases">
        <title>Genomic Encyclopedia of Type Strains, Phase IV (KMG-IV): sequencing the most valuable type-strain genomes for metagenomic binning, comparative biology and taxonomic classification.</title>
        <authorList>
            <person name="Goeker M."/>
        </authorList>
    </citation>
    <scope>NUCLEOTIDE SEQUENCE</scope>
    <source>
        <strain evidence="2">DSM 23564</strain>
    </source>
</reference>
<keyword evidence="1" id="KW-1133">Transmembrane helix</keyword>
<evidence type="ECO:0000256" key="1">
    <source>
        <dbReference type="SAM" id="Phobius"/>
    </source>
</evidence>
<evidence type="ECO:0000313" key="3">
    <source>
        <dbReference type="Proteomes" id="UP000823588"/>
    </source>
</evidence>
<dbReference type="Proteomes" id="UP000823588">
    <property type="component" value="Unassembled WGS sequence"/>
</dbReference>
<evidence type="ECO:0000313" key="2">
    <source>
        <dbReference type="EMBL" id="MBP1924059.1"/>
    </source>
</evidence>
<organism evidence="2 3">
    <name type="scientific">Halorubrum alkaliphilum</name>
    <dbReference type="NCBI Taxonomy" id="261290"/>
    <lineage>
        <taxon>Archaea</taxon>
        <taxon>Methanobacteriati</taxon>
        <taxon>Methanobacteriota</taxon>
        <taxon>Stenosarchaea group</taxon>
        <taxon>Halobacteria</taxon>
        <taxon>Halobacteriales</taxon>
        <taxon>Haloferacaceae</taxon>
        <taxon>Halorubrum</taxon>
    </lineage>
</organism>
<gene>
    <name evidence="2" type="ORF">J2751_003109</name>
</gene>
<proteinExistence type="predicted"/>
<sequence>MDEIDPDTAMVAAGVVISLIAILEFYPAWKKARKN</sequence>